<name>A0A8S4SG30_9NEOP</name>
<dbReference type="EMBL" id="CAKXAJ010026368">
    <property type="protein sequence ID" value="CAH2267560.1"/>
    <property type="molecule type" value="Genomic_DNA"/>
</dbReference>
<gene>
    <name evidence="2" type="primary">jg11849</name>
    <name evidence="2" type="ORF">PAEG_LOCUS26076</name>
</gene>
<dbReference type="Proteomes" id="UP000838756">
    <property type="component" value="Unassembled WGS sequence"/>
</dbReference>
<evidence type="ECO:0000313" key="2">
    <source>
        <dbReference type="EMBL" id="CAH2267560.1"/>
    </source>
</evidence>
<sequence length="142" mass="15242">MWRRGPLLSEQSRQRSVNAVKLRSSGSVIAKHLMRRSRRQELSMYTAVVVGWRETSTHVAGTRGGVAPPLRSGGTGPCAPDAPLAPPCAPTPPGHPPPAHSRGWLGRAGKCVPVSPSAIADCIDYDVLIYIDVTMKRKENAP</sequence>
<organism evidence="2 3">
    <name type="scientific">Pararge aegeria aegeria</name>
    <dbReference type="NCBI Taxonomy" id="348720"/>
    <lineage>
        <taxon>Eukaryota</taxon>
        <taxon>Metazoa</taxon>
        <taxon>Ecdysozoa</taxon>
        <taxon>Arthropoda</taxon>
        <taxon>Hexapoda</taxon>
        <taxon>Insecta</taxon>
        <taxon>Pterygota</taxon>
        <taxon>Neoptera</taxon>
        <taxon>Endopterygota</taxon>
        <taxon>Lepidoptera</taxon>
        <taxon>Glossata</taxon>
        <taxon>Ditrysia</taxon>
        <taxon>Papilionoidea</taxon>
        <taxon>Nymphalidae</taxon>
        <taxon>Satyrinae</taxon>
        <taxon>Satyrini</taxon>
        <taxon>Parargina</taxon>
        <taxon>Pararge</taxon>
    </lineage>
</organism>
<feature type="region of interest" description="Disordered" evidence="1">
    <location>
        <begin position="61"/>
        <end position="101"/>
    </location>
</feature>
<comment type="caution">
    <text evidence="2">The sequence shown here is derived from an EMBL/GenBank/DDBJ whole genome shotgun (WGS) entry which is preliminary data.</text>
</comment>
<evidence type="ECO:0000313" key="3">
    <source>
        <dbReference type="Proteomes" id="UP000838756"/>
    </source>
</evidence>
<proteinExistence type="predicted"/>
<reference evidence="2" key="1">
    <citation type="submission" date="2022-03" db="EMBL/GenBank/DDBJ databases">
        <authorList>
            <person name="Lindestad O."/>
        </authorList>
    </citation>
    <scope>NUCLEOTIDE SEQUENCE</scope>
</reference>
<dbReference type="OrthoDB" id="7476444at2759"/>
<keyword evidence="3" id="KW-1185">Reference proteome</keyword>
<evidence type="ECO:0000256" key="1">
    <source>
        <dbReference type="SAM" id="MobiDB-lite"/>
    </source>
</evidence>
<accession>A0A8S4SG30</accession>
<feature type="compositionally biased region" description="Pro residues" evidence="1">
    <location>
        <begin position="83"/>
        <end position="99"/>
    </location>
</feature>
<dbReference type="AlphaFoldDB" id="A0A8S4SG30"/>
<protein>
    <submittedName>
        <fullName evidence="2">Jg11849 protein</fullName>
    </submittedName>
</protein>